<name>A0A285TSP1_9PROT</name>
<evidence type="ECO:0000313" key="2">
    <source>
        <dbReference type="Proteomes" id="UP000219068"/>
    </source>
</evidence>
<dbReference type="RefSeq" id="WP_097052764.1">
    <property type="nucleotide sequence ID" value="NZ_OBMM01000005.1"/>
</dbReference>
<accession>A0A285TSP1</accession>
<organism evidence="1 2">
    <name type="scientific">Thalassospira xiamenensis</name>
    <dbReference type="NCBI Taxonomy" id="220697"/>
    <lineage>
        <taxon>Bacteria</taxon>
        <taxon>Pseudomonadati</taxon>
        <taxon>Pseudomonadota</taxon>
        <taxon>Alphaproteobacteria</taxon>
        <taxon>Rhodospirillales</taxon>
        <taxon>Thalassospiraceae</taxon>
        <taxon>Thalassospira</taxon>
    </lineage>
</organism>
<gene>
    <name evidence="1" type="ORF">SAMN05428964_105206</name>
</gene>
<dbReference type="Proteomes" id="UP000219068">
    <property type="component" value="Unassembled WGS sequence"/>
</dbReference>
<proteinExistence type="predicted"/>
<dbReference type="EMBL" id="OBMM01000005">
    <property type="protein sequence ID" value="SOC26784.1"/>
    <property type="molecule type" value="Genomic_DNA"/>
</dbReference>
<dbReference type="AlphaFoldDB" id="A0A285TSP1"/>
<sequence length="208" mass="22813">MSKDVQFTAVFTIDQDAADVVPKHDGLFLSEGGFSNDTINNYLQEAVQIFEGNPEALSDTHHLVRNIVASLKNAWATAECYGETIRIGVAEIPREQLSLKQGGTGVLTGDAIDGLVILSIDPGKRIRFHLDAPVVNPFQGNRYWRYDRPRPENLRYLSVTDVEIEDANGIHRFDLNNAKLAAYTGLKEKLVPVTGLSSVCSGGPAVKF</sequence>
<evidence type="ECO:0000313" key="1">
    <source>
        <dbReference type="EMBL" id="SOC26784.1"/>
    </source>
</evidence>
<reference evidence="1 2" key="1">
    <citation type="submission" date="2017-08" db="EMBL/GenBank/DDBJ databases">
        <authorList>
            <person name="de Groot N.N."/>
        </authorList>
    </citation>
    <scope>NUCLEOTIDE SEQUENCE [LARGE SCALE GENOMIC DNA]</scope>
    <source>
        <strain evidence="1 2">USBA 78</strain>
    </source>
</reference>
<protein>
    <submittedName>
        <fullName evidence="1">Uncharacterized protein</fullName>
    </submittedName>
</protein>